<name>A0ABS5SGX5_9BACT</name>
<evidence type="ECO:0000313" key="2">
    <source>
        <dbReference type="EMBL" id="MBT0654618.1"/>
    </source>
</evidence>
<sequence length="281" mass="31849">MNRKIQHMAVFIEFLAGSGLAIFFHWVLDYKEAAYIIFAVGILLSLVTWLLREEIEKTREELREQYLQAHEIPEAIARITDPECQTRASELMTGTKRTLALLQQGYIPLDDTEFYLEGAKLADQATRSIKAVDPLTSGWGSRGAMLNFYQSNLRALDRGVRITRIFVVGKDELIEPDVQKVLLAQYNDDIDVRIVYRDELPVASDISGRDTNSSCDFAIYDDQSVTDVFIQPGKYFGRKTSQQAEVEKYLRLYELIEHSAQTISINDEQVLLAGEALAVAS</sequence>
<gene>
    <name evidence="2" type="ORF">KI810_16320</name>
</gene>
<protein>
    <submittedName>
        <fullName evidence="2">Uncharacterized protein</fullName>
    </submittedName>
</protein>
<evidence type="ECO:0000313" key="3">
    <source>
        <dbReference type="Proteomes" id="UP000756860"/>
    </source>
</evidence>
<evidence type="ECO:0000256" key="1">
    <source>
        <dbReference type="SAM" id="Phobius"/>
    </source>
</evidence>
<keyword evidence="3" id="KW-1185">Reference proteome</keyword>
<dbReference type="RefSeq" id="WP_214176627.1">
    <property type="nucleotide sequence ID" value="NZ_JAHCVK010000013.1"/>
</dbReference>
<keyword evidence="1" id="KW-0812">Transmembrane</keyword>
<feature type="transmembrane region" description="Helical" evidence="1">
    <location>
        <begin position="33"/>
        <end position="51"/>
    </location>
</feature>
<proteinExistence type="predicted"/>
<organism evidence="2 3">
    <name type="scientific">Geomobilimonas luticola</name>
    <dbReference type="NCBI Taxonomy" id="1114878"/>
    <lineage>
        <taxon>Bacteria</taxon>
        <taxon>Pseudomonadati</taxon>
        <taxon>Thermodesulfobacteriota</taxon>
        <taxon>Desulfuromonadia</taxon>
        <taxon>Geobacterales</taxon>
        <taxon>Geobacteraceae</taxon>
        <taxon>Geomobilimonas</taxon>
    </lineage>
</organism>
<dbReference type="Proteomes" id="UP000756860">
    <property type="component" value="Unassembled WGS sequence"/>
</dbReference>
<comment type="caution">
    <text evidence="2">The sequence shown here is derived from an EMBL/GenBank/DDBJ whole genome shotgun (WGS) entry which is preliminary data.</text>
</comment>
<reference evidence="2 3" key="1">
    <citation type="submission" date="2021-05" db="EMBL/GenBank/DDBJ databases">
        <title>The draft genome of Geobacter luticola JCM 17780.</title>
        <authorList>
            <person name="Xu Z."/>
            <person name="Masuda Y."/>
            <person name="Itoh H."/>
            <person name="Senoo K."/>
        </authorList>
    </citation>
    <scope>NUCLEOTIDE SEQUENCE [LARGE SCALE GENOMIC DNA]</scope>
    <source>
        <strain evidence="2 3">JCM 17780</strain>
    </source>
</reference>
<dbReference type="EMBL" id="JAHCVK010000013">
    <property type="protein sequence ID" value="MBT0654618.1"/>
    <property type="molecule type" value="Genomic_DNA"/>
</dbReference>
<accession>A0ABS5SGX5</accession>
<keyword evidence="1" id="KW-0472">Membrane</keyword>
<keyword evidence="1" id="KW-1133">Transmembrane helix</keyword>
<feature type="transmembrane region" description="Helical" evidence="1">
    <location>
        <begin position="7"/>
        <end position="27"/>
    </location>
</feature>